<accession>A0A412Q0H4</accession>
<protein>
    <submittedName>
        <fullName evidence="1">Uncharacterized protein</fullName>
    </submittedName>
</protein>
<gene>
    <name evidence="1" type="ORF">DWX06_13660</name>
</gene>
<dbReference type="Proteomes" id="UP000284296">
    <property type="component" value="Unassembled WGS sequence"/>
</dbReference>
<sequence>MMKNELIEKSIKVRQLFSEVDFPPTMIQFFDLDSDELLDEKIRVLTALKDGKQIVDIPNFYAILELYPKDGEHWD</sequence>
<organism evidence="1 2">
    <name type="scientific">Agathobacter rectalis</name>
    <dbReference type="NCBI Taxonomy" id="39491"/>
    <lineage>
        <taxon>Bacteria</taxon>
        <taxon>Bacillati</taxon>
        <taxon>Bacillota</taxon>
        <taxon>Clostridia</taxon>
        <taxon>Lachnospirales</taxon>
        <taxon>Lachnospiraceae</taxon>
        <taxon>Agathobacter</taxon>
    </lineage>
</organism>
<evidence type="ECO:0000313" key="2">
    <source>
        <dbReference type="Proteomes" id="UP000284296"/>
    </source>
</evidence>
<dbReference type="AlphaFoldDB" id="A0A412Q0H4"/>
<dbReference type="EMBL" id="QRXG01000031">
    <property type="protein sequence ID" value="RGT78865.1"/>
    <property type="molecule type" value="Genomic_DNA"/>
</dbReference>
<proteinExistence type="predicted"/>
<evidence type="ECO:0000313" key="1">
    <source>
        <dbReference type="EMBL" id="RGT78865.1"/>
    </source>
</evidence>
<name>A0A412Q0H4_9FIRM</name>
<reference evidence="1 2" key="1">
    <citation type="submission" date="2018-08" db="EMBL/GenBank/DDBJ databases">
        <title>A genome reference for cultivated species of the human gut microbiota.</title>
        <authorList>
            <person name="Zou Y."/>
            <person name="Xue W."/>
            <person name="Luo G."/>
        </authorList>
    </citation>
    <scope>NUCLEOTIDE SEQUENCE [LARGE SCALE GENOMIC DNA]</scope>
    <source>
        <strain evidence="1 2">AF18-16LB</strain>
    </source>
</reference>
<comment type="caution">
    <text evidence="1">The sequence shown here is derived from an EMBL/GenBank/DDBJ whole genome shotgun (WGS) entry which is preliminary data.</text>
</comment>
<dbReference type="RefSeq" id="WP_118004427.1">
    <property type="nucleotide sequence ID" value="NZ_QRXF01000020.1"/>
</dbReference>